<proteinExistence type="predicted"/>
<evidence type="ECO:0000313" key="1">
    <source>
        <dbReference type="EMBL" id="VAW42946.1"/>
    </source>
</evidence>
<protein>
    <submittedName>
        <fullName evidence="1">Uncharacterized protein</fullName>
    </submittedName>
</protein>
<dbReference type="EMBL" id="UOEU01000988">
    <property type="protein sequence ID" value="VAW42946.1"/>
    <property type="molecule type" value="Genomic_DNA"/>
</dbReference>
<accession>A0A3B0WEC9</accession>
<dbReference type="AlphaFoldDB" id="A0A3B0WEC9"/>
<gene>
    <name evidence="1" type="ORF">MNBD_CHLOROFLEXI01-4345</name>
</gene>
<organism evidence="1">
    <name type="scientific">hydrothermal vent metagenome</name>
    <dbReference type="NCBI Taxonomy" id="652676"/>
    <lineage>
        <taxon>unclassified sequences</taxon>
        <taxon>metagenomes</taxon>
        <taxon>ecological metagenomes</taxon>
    </lineage>
</organism>
<reference evidence="1" key="1">
    <citation type="submission" date="2018-06" db="EMBL/GenBank/DDBJ databases">
        <authorList>
            <person name="Zhirakovskaya E."/>
        </authorList>
    </citation>
    <scope>NUCLEOTIDE SEQUENCE</scope>
</reference>
<name>A0A3B0WEC9_9ZZZZ</name>
<sequence length="57" mass="6402">MMVKRFVKNRKMLVIILLLALFIHVACNTTPISKTTAPLESVITPTTESPTYGHFVK</sequence>